<gene>
    <name evidence="1" type="ORF">HNY73_018017</name>
</gene>
<reference evidence="1" key="2">
    <citation type="submission" date="2020-06" db="EMBL/GenBank/DDBJ databases">
        <authorList>
            <person name="Sheffer M."/>
        </authorList>
    </citation>
    <scope>NUCLEOTIDE SEQUENCE</scope>
</reference>
<reference evidence="1" key="1">
    <citation type="journal article" date="2020" name="bioRxiv">
        <title>Chromosome-level reference genome of the European wasp spider Argiope bruennichi: a resource for studies on range expansion and evolutionary adaptation.</title>
        <authorList>
            <person name="Sheffer M.M."/>
            <person name="Hoppe A."/>
            <person name="Krehenwinkel H."/>
            <person name="Uhl G."/>
            <person name="Kuss A.W."/>
            <person name="Jensen L."/>
            <person name="Jensen C."/>
            <person name="Gillespie R.G."/>
            <person name="Hoff K.J."/>
            <person name="Prost S."/>
        </authorList>
    </citation>
    <scope>NUCLEOTIDE SEQUENCE</scope>
</reference>
<name>A0A8T0EBV4_ARGBR</name>
<evidence type="ECO:0000313" key="2">
    <source>
        <dbReference type="Proteomes" id="UP000807504"/>
    </source>
</evidence>
<dbReference type="AlphaFoldDB" id="A0A8T0EBV4"/>
<evidence type="ECO:0000313" key="1">
    <source>
        <dbReference type="EMBL" id="KAF8770496.1"/>
    </source>
</evidence>
<sequence length="77" mass="8827">MCLSNFQCYFVCTVHCTHFHHARFTHVHRSSLISIPDEESVPVLSIQEPVYPSFQASDSLFRNESAFLEIARIDLGN</sequence>
<accession>A0A8T0EBV4</accession>
<dbReference type="EMBL" id="JABXBU010002228">
    <property type="protein sequence ID" value="KAF8770496.1"/>
    <property type="molecule type" value="Genomic_DNA"/>
</dbReference>
<protein>
    <submittedName>
        <fullName evidence="1">Uncharacterized protein</fullName>
    </submittedName>
</protein>
<organism evidence="1 2">
    <name type="scientific">Argiope bruennichi</name>
    <name type="common">Wasp spider</name>
    <name type="synonym">Aranea bruennichi</name>
    <dbReference type="NCBI Taxonomy" id="94029"/>
    <lineage>
        <taxon>Eukaryota</taxon>
        <taxon>Metazoa</taxon>
        <taxon>Ecdysozoa</taxon>
        <taxon>Arthropoda</taxon>
        <taxon>Chelicerata</taxon>
        <taxon>Arachnida</taxon>
        <taxon>Araneae</taxon>
        <taxon>Araneomorphae</taxon>
        <taxon>Entelegynae</taxon>
        <taxon>Araneoidea</taxon>
        <taxon>Araneidae</taxon>
        <taxon>Argiope</taxon>
    </lineage>
</organism>
<dbReference type="Proteomes" id="UP000807504">
    <property type="component" value="Unassembled WGS sequence"/>
</dbReference>
<proteinExistence type="predicted"/>
<comment type="caution">
    <text evidence="1">The sequence shown here is derived from an EMBL/GenBank/DDBJ whole genome shotgun (WGS) entry which is preliminary data.</text>
</comment>
<keyword evidence="2" id="KW-1185">Reference proteome</keyword>